<dbReference type="InterPro" id="IPR009006">
    <property type="entry name" value="Ala_racemase/Decarboxylase_C"/>
</dbReference>
<evidence type="ECO:0000256" key="5">
    <source>
        <dbReference type="ARBA" id="ARBA00023239"/>
    </source>
</evidence>
<reference evidence="8 9" key="1">
    <citation type="submission" date="2020-01" db="EMBL/GenBank/DDBJ databases">
        <title>Draft genome sequence of Aspergillus udagawae IFM 46972.</title>
        <authorList>
            <person name="Takahashi H."/>
            <person name="Yaguchi T."/>
        </authorList>
    </citation>
    <scope>NUCLEOTIDE SEQUENCE [LARGE SCALE GENOMIC DNA]</scope>
    <source>
        <strain evidence="8 9">IFM 46972</strain>
    </source>
</reference>
<dbReference type="Gene3D" id="3.20.20.10">
    <property type="entry name" value="Alanine racemase"/>
    <property type="match status" value="1"/>
</dbReference>
<evidence type="ECO:0000256" key="4">
    <source>
        <dbReference type="ARBA" id="ARBA00022898"/>
    </source>
</evidence>
<dbReference type="GO" id="GO:0005737">
    <property type="term" value="C:cytoplasm"/>
    <property type="evidence" value="ECO:0007669"/>
    <property type="project" value="TreeGrafter"/>
</dbReference>
<name>A0A8H3SBI6_9EURO</name>
<evidence type="ECO:0000313" key="9">
    <source>
        <dbReference type="Proteomes" id="UP000465221"/>
    </source>
</evidence>
<feature type="region of interest" description="Disordered" evidence="6">
    <location>
        <begin position="376"/>
        <end position="399"/>
    </location>
</feature>
<comment type="similarity">
    <text evidence="2">Belongs to the Orn/Lys/Arg decarboxylase class-II family.</text>
</comment>
<comment type="cofactor">
    <cofactor evidence="1">
        <name>pyridoxal 5'-phosphate</name>
        <dbReference type="ChEBI" id="CHEBI:597326"/>
    </cofactor>
</comment>
<evidence type="ECO:0000256" key="2">
    <source>
        <dbReference type="ARBA" id="ARBA00008872"/>
    </source>
</evidence>
<accession>A0A8H3SBI6</accession>
<sequence>MESTERLIDLAIQTRLFSLSSRGWGIADEPFFVADLGQVIRQHRRWRVNLPDVHPFFDLGTGFDCASIEELRTVLSLGVDPCRIIFANPCKSASSLVFAARTGVTRTTFDNLDELDSIRTFLPNAQLVLRIFASDSDALINLGEKFGATVETSLPLLQRARELGAIVSQRIHHLLSGTGAFNTSAYVNAIRHAKIVFGYGKSLGFDMNLLDIGGGFQDCNMEDIACSLRPMLKEEFPSGVRLIAEPGRYYARSAYTLACKVLSRRRHIGTDDHDKPDMLYQNDGVYGSFMNVLIEKETVRPSLVAYTWQFHSHGNDTRRKLEEHRYTIWGPTCDSVDCVAKDVPMNSEIRIGDWLKYKNMGGESLHARLSSIEPKTDYPWKPTPQQRRLSSMGFRTSMT</sequence>
<dbReference type="InterPro" id="IPR029066">
    <property type="entry name" value="PLP-binding_barrel"/>
</dbReference>
<dbReference type="CDD" id="cd00622">
    <property type="entry name" value="PLPDE_III_ODC"/>
    <property type="match status" value="1"/>
</dbReference>
<dbReference type="PRINTS" id="PR01182">
    <property type="entry name" value="ORNDCRBXLASE"/>
</dbReference>
<evidence type="ECO:0000256" key="3">
    <source>
        <dbReference type="ARBA" id="ARBA00022793"/>
    </source>
</evidence>
<gene>
    <name evidence="8" type="ORF">IFM46972_10340</name>
</gene>
<dbReference type="PANTHER" id="PTHR11482:SF6">
    <property type="entry name" value="ORNITHINE DECARBOXYLASE 1-RELATED"/>
    <property type="match status" value="1"/>
</dbReference>
<dbReference type="PRINTS" id="PR01179">
    <property type="entry name" value="ODADCRBXLASE"/>
</dbReference>
<dbReference type="Proteomes" id="UP000465221">
    <property type="component" value="Unassembled WGS sequence"/>
</dbReference>
<dbReference type="InterPro" id="IPR000183">
    <property type="entry name" value="Orn/DAP/Arg_de-COase"/>
</dbReference>
<dbReference type="GO" id="GO:0004586">
    <property type="term" value="F:ornithine decarboxylase activity"/>
    <property type="evidence" value="ECO:0007669"/>
    <property type="project" value="TreeGrafter"/>
</dbReference>
<organism evidence="8 9">
    <name type="scientific">Aspergillus udagawae</name>
    <dbReference type="NCBI Taxonomy" id="91492"/>
    <lineage>
        <taxon>Eukaryota</taxon>
        <taxon>Fungi</taxon>
        <taxon>Dikarya</taxon>
        <taxon>Ascomycota</taxon>
        <taxon>Pezizomycotina</taxon>
        <taxon>Eurotiomycetes</taxon>
        <taxon>Eurotiomycetidae</taxon>
        <taxon>Eurotiales</taxon>
        <taxon>Aspergillaceae</taxon>
        <taxon>Aspergillus</taxon>
        <taxon>Aspergillus subgen. Fumigati</taxon>
    </lineage>
</organism>
<dbReference type="EMBL" id="BLKC01000128">
    <property type="protein sequence ID" value="GFF55745.1"/>
    <property type="molecule type" value="Genomic_DNA"/>
</dbReference>
<feature type="domain" description="Orn/DAP/Arg decarboxylase 2 N-terminal" evidence="7">
    <location>
        <begin position="58"/>
        <end position="251"/>
    </location>
</feature>
<evidence type="ECO:0000259" key="7">
    <source>
        <dbReference type="Pfam" id="PF02784"/>
    </source>
</evidence>
<dbReference type="InterPro" id="IPR002433">
    <property type="entry name" value="Orn_de-COase"/>
</dbReference>
<keyword evidence="3" id="KW-0210">Decarboxylase</keyword>
<evidence type="ECO:0000256" key="1">
    <source>
        <dbReference type="ARBA" id="ARBA00001933"/>
    </source>
</evidence>
<evidence type="ECO:0000313" key="8">
    <source>
        <dbReference type="EMBL" id="GFF55745.1"/>
    </source>
</evidence>
<dbReference type="Pfam" id="PF02784">
    <property type="entry name" value="Orn_Arg_deC_N"/>
    <property type="match status" value="1"/>
</dbReference>
<protein>
    <submittedName>
        <fullName evidence="8">Ornithine decarboxylase, putative</fullName>
    </submittedName>
</protein>
<dbReference type="SUPFAM" id="SSF51419">
    <property type="entry name" value="PLP-binding barrel"/>
    <property type="match status" value="1"/>
</dbReference>
<proteinExistence type="inferred from homology"/>
<evidence type="ECO:0000256" key="6">
    <source>
        <dbReference type="SAM" id="MobiDB-lite"/>
    </source>
</evidence>
<dbReference type="Gene3D" id="2.40.37.10">
    <property type="entry name" value="Lyase, Ornithine Decarboxylase, Chain A, domain 1"/>
    <property type="match status" value="1"/>
</dbReference>
<dbReference type="PANTHER" id="PTHR11482">
    <property type="entry name" value="ARGININE/DIAMINOPIMELATE/ORNITHINE DECARBOXYLASE"/>
    <property type="match status" value="1"/>
</dbReference>
<feature type="compositionally biased region" description="Polar residues" evidence="6">
    <location>
        <begin position="383"/>
        <end position="399"/>
    </location>
</feature>
<dbReference type="AlphaFoldDB" id="A0A8H3SBI6"/>
<keyword evidence="5" id="KW-0456">Lyase</keyword>
<dbReference type="InterPro" id="IPR022644">
    <property type="entry name" value="De-COase2_N"/>
</dbReference>
<dbReference type="SUPFAM" id="SSF50621">
    <property type="entry name" value="Alanine racemase C-terminal domain-like"/>
    <property type="match status" value="1"/>
</dbReference>
<dbReference type="GO" id="GO:0033387">
    <property type="term" value="P:putrescine biosynthetic process from arginine, via ornithine"/>
    <property type="evidence" value="ECO:0007669"/>
    <property type="project" value="TreeGrafter"/>
</dbReference>
<keyword evidence="4" id="KW-0663">Pyridoxal phosphate</keyword>
<comment type="caution">
    <text evidence="8">The sequence shown here is derived from an EMBL/GenBank/DDBJ whole genome shotgun (WGS) entry which is preliminary data.</text>
</comment>